<comment type="caution">
    <text evidence="2">The sequence shown here is derived from an EMBL/GenBank/DDBJ whole genome shotgun (WGS) entry which is preliminary data.</text>
</comment>
<evidence type="ECO:0000313" key="3">
    <source>
        <dbReference type="Proteomes" id="UP000726777"/>
    </source>
</evidence>
<keyword evidence="1" id="KW-0812">Transmembrane</keyword>
<dbReference type="EMBL" id="JACVHL010000002">
    <property type="protein sequence ID" value="MCC3803944.1"/>
    <property type="molecule type" value="Genomic_DNA"/>
</dbReference>
<name>A0A9Q3UB34_VIBPH</name>
<feature type="transmembrane region" description="Helical" evidence="1">
    <location>
        <begin position="86"/>
        <end position="103"/>
    </location>
</feature>
<feature type="transmembrane region" description="Helical" evidence="1">
    <location>
        <begin position="20"/>
        <end position="37"/>
    </location>
</feature>
<proteinExistence type="predicted"/>
<feature type="transmembrane region" description="Helical" evidence="1">
    <location>
        <begin position="49"/>
        <end position="66"/>
    </location>
</feature>
<reference evidence="2" key="1">
    <citation type="submission" date="2020-09" db="EMBL/GenBank/DDBJ databases">
        <title>Genome sequence of Vibrio parahaemolyticus isolates.</title>
        <authorList>
            <person name="Hammerl J.A."/>
            <person name="Strauch E."/>
        </authorList>
    </citation>
    <scope>NUCLEOTIDE SEQUENCE</scope>
    <source>
        <strain evidence="2">17-VB00146</strain>
    </source>
</reference>
<accession>A0A9Q3UB34</accession>
<gene>
    <name evidence="2" type="ORF">IB292_02725</name>
</gene>
<dbReference type="RefSeq" id="WP_228085618.1">
    <property type="nucleotide sequence ID" value="NZ_JACVHL010000002.1"/>
</dbReference>
<protein>
    <submittedName>
        <fullName evidence="2">Uncharacterized protein</fullName>
    </submittedName>
</protein>
<keyword evidence="1" id="KW-1133">Transmembrane helix</keyword>
<evidence type="ECO:0000313" key="2">
    <source>
        <dbReference type="EMBL" id="MCC3803944.1"/>
    </source>
</evidence>
<dbReference type="AlphaFoldDB" id="A0A9Q3UB34"/>
<organism evidence="2 3">
    <name type="scientific">Vibrio parahaemolyticus</name>
    <dbReference type="NCBI Taxonomy" id="670"/>
    <lineage>
        <taxon>Bacteria</taxon>
        <taxon>Pseudomonadati</taxon>
        <taxon>Pseudomonadota</taxon>
        <taxon>Gammaproteobacteria</taxon>
        <taxon>Vibrionales</taxon>
        <taxon>Vibrionaceae</taxon>
        <taxon>Vibrio</taxon>
    </lineage>
</organism>
<keyword evidence="1" id="KW-0472">Membrane</keyword>
<sequence>MQEFSFLYVLLEIAEFLKTAVVSFGWLFLIIGGLFYIQTGRWQMMNCGQICVIWPNLVMTFAQYGIAHTYEDINLGLYGKMFYETFAFLAIPVILIFALVRYIKLEMRENSAHTNEQQALEVQSEGVEAVTINHRSSTPRKLNLD</sequence>
<evidence type="ECO:0000256" key="1">
    <source>
        <dbReference type="SAM" id="Phobius"/>
    </source>
</evidence>
<dbReference type="Proteomes" id="UP000726777">
    <property type="component" value="Unassembled WGS sequence"/>
</dbReference>